<keyword evidence="2" id="KW-1185">Reference proteome</keyword>
<accession>A0A364NPL2</accession>
<dbReference type="InterPro" id="IPR015943">
    <property type="entry name" value="WD40/YVTN_repeat-like_dom_sf"/>
</dbReference>
<dbReference type="PIRSF" id="PIRSF028101">
    <property type="entry name" value="UCP028101"/>
    <property type="match status" value="1"/>
</dbReference>
<dbReference type="EMBL" id="QKRX01000003">
    <property type="protein sequence ID" value="RAU19023.1"/>
    <property type="molecule type" value="Genomic_DNA"/>
</dbReference>
<evidence type="ECO:0000313" key="2">
    <source>
        <dbReference type="Proteomes" id="UP000250744"/>
    </source>
</evidence>
<sequence length="374" mass="41143">MEIKRRQLLGWLLVAPLLGRASMLRAESFALGQIHAPIRLLSAVKTAEGHMGLTLFSSQGQSLLTYLLPDRAHQVIVHPFKPWLFAVARRPGTWLEVLNYETGQQVARIGAEAHHQFCGHAQITQDGRWLLTTEQSDQQPMGSIVVRDIENDFSVHQHWSSGGIGPHELKIAPDQKRLVVANGGILTEGRVNVNVDDMQPSLSYIDLASGELIETIVMEEVFHQSGIRHIDVSPSGQVIIAMQYEGHPADQMPLIASHQAFQPLRVFDIPPVIHSQLKQYGGSACFDVSGGFAAVSAPKGGLVTFWKMPEGRFQGSVSIADACGLVADNQIGHFIVSSGAGGLYRVDAVHLRRELIQSEEAMSMHWDNHLSRWG</sequence>
<reference evidence="1 2" key="1">
    <citation type="submission" date="2018-06" db="EMBL/GenBank/DDBJ databases">
        <title>Nitrincola tibetense sp. nov., isolated from Lake XuguoCo on Tibetan Plateau.</title>
        <authorList>
            <person name="Xing P."/>
        </authorList>
    </citation>
    <scope>NUCLEOTIDE SEQUENCE [LARGE SCALE GENOMIC DNA]</scope>
    <source>
        <strain evidence="2">xg18</strain>
    </source>
</reference>
<dbReference type="AlphaFoldDB" id="A0A364NPL2"/>
<dbReference type="RefSeq" id="WP_112158410.1">
    <property type="nucleotide sequence ID" value="NZ_QKRX01000003.1"/>
</dbReference>
<proteinExistence type="predicted"/>
<dbReference type="InterPro" id="IPR011044">
    <property type="entry name" value="Quino_amine_DH_bsu"/>
</dbReference>
<dbReference type="Pfam" id="PF07433">
    <property type="entry name" value="DUF1513"/>
    <property type="match status" value="1"/>
</dbReference>
<comment type="caution">
    <text evidence="1">The sequence shown here is derived from an EMBL/GenBank/DDBJ whole genome shotgun (WGS) entry which is preliminary data.</text>
</comment>
<dbReference type="Proteomes" id="UP000250744">
    <property type="component" value="Unassembled WGS sequence"/>
</dbReference>
<protein>
    <submittedName>
        <fullName evidence="1">DUF1513 domain-containing protein</fullName>
    </submittedName>
</protein>
<dbReference type="SUPFAM" id="SSF50969">
    <property type="entry name" value="YVTN repeat-like/Quinoprotein amine dehydrogenase"/>
    <property type="match status" value="1"/>
</dbReference>
<evidence type="ECO:0000313" key="1">
    <source>
        <dbReference type="EMBL" id="RAU19023.1"/>
    </source>
</evidence>
<organism evidence="1 2">
    <name type="scientific">Nitrincola tibetensis</name>
    <dbReference type="NCBI Taxonomy" id="2219697"/>
    <lineage>
        <taxon>Bacteria</taxon>
        <taxon>Pseudomonadati</taxon>
        <taxon>Pseudomonadota</taxon>
        <taxon>Gammaproteobacteria</taxon>
        <taxon>Oceanospirillales</taxon>
        <taxon>Oceanospirillaceae</taxon>
        <taxon>Nitrincola</taxon>
    </lineage>
</organism>
<dbReference type="InterPro" id="IPR008311">
    <property type="entry name" value="UCP028101"/>
</dbReference>
<name>A0A364NPL2_9GAMM</name>
<gene>
    <name evidence="1" type="ORF">DN062_06015</name>
</gene>
<dbReference type="Gene3D" id="2.130.10.10">
    <property type="entry name" value="YVTN repeat-like/Quinoprotein amine dehydrogenase"/>
    <property type="match status" value="1"/>
</dbReference>